<keyword evidence="3" id="KW-0238">DNA-binding</keyword>
<proteinExistence type="inferred from homology"/>
<reference evidence="6 7" key="1">
    <citation type="submission" date="2009-11" db="EMBL/GenBank/DDBJ databases">
        <title>Annotation of Allomyces macrogynus ATCC 38327.</title>
        <authorList>
            <consortium name="The Broad Institute Genome Sequencing Platform"/>
            <person name="Russ C."/>
            <person name="Cuomo C."/>
            <person name="Burger G."/>
            <person name="Gray M.W."/>
            <person name="Holland P.W.H."/>
            <person name="King N."/>
            <person name="Lang F.B.F."/>
            <person name="Roger A.J."/>
            <person name="Ruiz-Trillo I."/>
            <person name="Young S.K."/>
            <person name="Zeng Q."/>
            <person name="Gargeya S."/>
            <person name="Fitzgerald M."/>
            <person name="Haas B."/>
            <person name="Abouelleil A."/>
            <person name="Alvarado L."/>
            <person name="Arachchi H.M."/>
            <person name="Berlin A."/>
            <person name="Chapman S.B."/>
            <person name="Gearin G."/>
            <person name="Goldberg J."/>
            <person name="Griggs A."/>
            <person name="Gujja S."/>
            <person name="Hansen M."/>
            <person name="Heiman D."/>
            <person name="Howarth C."/>
            <person name="Larimer J."/>
            <person name="Lui A."/>
            <person name="MacDonald P.J.P."/>
            <person name="McCowen C."/>
            <person name="Montmayeur A."/>
            <person name="Murphy C."/>
            <person name="Neiman D."/>
            <person name="Pearson M."/>
            <person name="Priest M."/>
            <person name="Roberts A."/>
            <person name="Saif S."/>
            <person name="Shea T."/>
            <person name="Sisk P."/>
            <person name="Stolte C."/>
            <person name="Sykes S."/>
            <person name="Wortman J."/>
            <person name="Nusbaum C."/>
            <person name="Birren B."/>
        </authorList>
    </citation>
    <scope>NUCLEOTIDE SEQUENCE [LARGE SCALE GENOMIC DNA]</scope>
    <source>
        <strain evidence="6 7">ATCC 38327</strain>
    </source>
</reference>
<dbReference type="PANTHER" id="PTHR22980">
    <property type="entry name" value="CORTISTATIN"/>
    <property type="match status" value="1"/>
</dbReference>
<dbReference type="PANTHER" id="PTHR22980:SF0">
    <property type="entry name" value="CENTROMERE PROTEIN S"/>
    <property type="match status" value="1"/>
</dbReference>
<evidence type="ECO:0000256" key="2">
    <source>
        <dbReference type="ARBA" id="ARBA00022763"/>
    </source>
</evidence>
<dbReference type="GO" id="GO:0046982">
    <property type="term" value="F:protein heterodimerization activity"/>
    <property type="evidence" value="ECO:0007669"/>
    <property type="project" value="InterPro"/>
</dbReference>
<feature type="compositionally biased region" description="Acidic residues" evidence="5">
    <location>
        <begin position="210"/>
        <end position="220"/>
    </location>
</feature>
<feature type="compositionally biased region" description="Acidic residues" evidence="5">
    <location>
        <begin position="229"/>
        <end position="239"/>
    </location>
</feature>
<dbReference type="Gene3D" id="1.10.20.10">
    <property type="entry name" value="Histone, subunit A"/>
    <property type="match status" value="1"/>
</dbReference>
<dbReference type="InterPro" id="IPR029003">
    <property type="entry name" value="CENP-S/Mhf1"/>
</dbReference>
<dbReference type="Pfam" id="PF15630">
    <property type="entry name" value="CENP-S"/>
    <property type="match status" value="1"/>
</dbReference>
<dbReference type="CDD" id="cd22919">
    <property type="entry name" value="HFD_CENP-S"/>
    <property type="match status" value="1"/>
</dbReference>
<dbReference type="VEuPathDB" id="FungiDB:AMAG_07837"/>
<evidence type="ECO:0000256" key="3">
    <source>
        <dbReference type="ARBA" id="ARBA00023125"/>
    </source>
</evidence>
<keyword evidence="4" id="KW-0234">DNA repair</keyword>
<organism evidence="6 7">
    <name type="scientific">Allomyces macrogynus (strain ATCC 38327)</name>
    <name type="common">Allomyces javanicus var. macrogynus</name>
    <dbReference type="NCBI Taxonomy" id="578462"/>
    <lineage>
        <taxon>Eukaryota</taxon>
        <taxon>Fungi</taxon>
        <taxon>Fungi incertae sedis</taxon>
        <taxon>Blastocladiomycota</taxon>
        <taxon>Blastocladiomycetes</taxon>
        <taxon>Blastocladiales</taxon>
        <taxon>Blastocladiaceae</taxon>
        <taxon>Allomyces</taxon>
    </lineage>
</organism>
<evidence type="ECO:0000256" key="5">
    <source>
        <dbReference type="SAM" id="MobiDB-lite"/>
    </source>
</evidence>
<dbReference type="EMBL" id="GG745340">
    <property type="protein sequence ID" value="KNE62640.1"/>
    <property type="molecule type" value="Genomic_DNA"/>
</dbReference>
<dbReference type="GO" id="GO:0071821">
    <property type="term" value="C:FANCM-MHF complex"/>
    <property type="evidence" value="ECO:0007669"/>
    <property type="project" value="InterPro"/>
</dbReference>
<evidence type="ECO:0000256" key="1">
    <source>
        <dbReference type="ARBA" id="ARBA00006612"/>
    </source>
</evidence>
<dbReference type="Proteomes" id="UP000054350">
    <property type="component" value="Unassembled WGS sequence"/>
</dbReference>
<evidence type="ECO:0000256" key="4">
    <source>
        <dbReference type="ARBA" id="ARBA00023204"/>
    </source>
</evidence>
<comment type="similarity">
    <text evidence="1">Belongs to the TAF9 family. CENP-S/MHF1 subfamily.</text>
</comment>
<protein>
    <submittedName>
        <fullName evidence="6">Uncharacterized protein</fullName>
    </submittedName>
</protein>
<dbReference type="SUPFAM" id="SSF47113">
    <property type="entry name" value="Histone-fold"/>
    <property type="match status" value="1"/>
</dbReference>
<evidence type="ECO:0000313" key="7">
    <source>
        <dbReference type="Proteomes" id="UP000054350"/>
    </source>
</evidence>
<sequence length="239" mass="24921">MDSDSGDDFAAAPPPPAAASFTTAAKLGRTKSSNKRVSAAVPVGLDVSDVRDNADDDLDAAEAAADAKKAALKTAVHYAVGQICKAEEPNLDVRVPPAAMAAIAQVVHAQLELWGRDLEAFVKHRNKVTVSADDVKLLARRNPALLAHLSEYLDERQADKQFDAAATAAAAGASGGASSNKTGKSSKGKGRAGSGSKPPPRKRARATMVLDDDDEDEDDISFGGAGFMGDEEENYPFDD</sequence>
<feature type="region of interest" description="Disordered" evidence="5">
    <location>
        <begin position="170"/>
        <end position="239"/>
    </location>
</feature>
<keyword evidence="7" id="KW-1185">Reference proteome</keyword>
<reference evidence="7" key="2">
    <citation type="submission" date="2009-11" db="EMBL/GenBank/DDBJ databases">
        <title>The Genome Sequence of Allomyces macrogynus strain ATCC 38327.</title>
        <authorList>
            <consortium name="The Broad Institute Genome Sequencing Platform"/>
            <person name="Russ C."/>
            <person name="Cuomo C."/>
            <person name="Shea T."/>
            <person name="Young S.K."/>
            <person name="Zeng Q."/>
            <person name="Koehrsen M."/>
            <person name="Haas B."/>
            <person name="Borodovsky M."/>
            <person name="Guigo R."/>
            <person name="Alvarado L."/>
            <person name="Berlin A."/>
            <person name="Borenstein D."/>
            <person name="Chen Z."/>
            <person name="Engels R."/>
            <person name="Freedman E."/>
            <person name="Gellesch M."/>
            <person name="Goldberg J."/>
            <person name="Griggs A."/>
            <person name="Gujja S."/>
            <person name="Heiman D."/>
            <person name="Hepburn T."/>
            <person name="Howarth C."/>
            <person name="Jen D."/>
            <person name="Larson L."/>
            <person name="Lewis B."/>
            <person name="Mehta T."/>
            <person name="Park D."/>
            <person name="Pearson M."/>
            <person name="Roberts A."/>
            <person name="Saif S."/>
            <person name="Shenoy N."/>
            <person name="Sisk P."/>
            <person name="Stolte C."/>
            <person name="Sykes S."/>
            <person name="Walk T."/>
            <person name="White J."/>
            <person name="Yandava C."/>
            <person name="Burger G."/>
            <person name="Gray M.W."/>
            <person name="Holland P.W.H."/>
            <person name="King N."/>
            <person name="Lang F.B.F."/>
            <person name="Roger A.J."/>
            <person name="Ruiz-Trillo I."/>
            <person name="Lander E."/>
            <person name="Nusbaum C."/>
        </authorList>
    </citation>
    <scope>NUCLEOTIDE SEQUENCE [LARGE SCALE GENOMIC DNA]</scope>
    <source>
        <strain evidence="7">ATCC 38327</strain>
    </source>
</reference>
<keyword evidence="2" id="KW-0227">DNA damage</keyword>
<dbReference type="GO" id="GO:0006281">
    <property type="term" value="P:DNA repair"/>
    <property type="evidence" value="ECO:0007669"/>
    <property type="project" value="UniProtKB-KW"/>
</dbReference>
<evidence type="ECO:0000313" key="6">
    <source>
        <dbReference type="EMBL" id="KNE62640.1"/>
    </source>
</evidence>
<accession>A0A0L0SJR2</accession>
<dbReference type="GO" id="GO:0031297">
    <property type="term" value="P:replication fork processing"/>
    <property type="evidence" value="ECO:0007669"/>
    <property type="project" value="TreeGrafter"/>
</dbReference>
<dbReference type="GO" id="GO:0003677">
    <property type="term" value="F:DNA binding"/>
    <property type="evidence" value="ECO:0007669"/>
    <property type="project" value="UniProtKB-KW"/>
</dbReference>
<dbReference type="GO" id="GO:0003682">
    <property type="term" value="F:chromatin binding"/>
    <property type="evidence" value="ECO:0007669"/>
    <property type="project" value="TreeGrafter"/>
</dbReference>
<feature type="compositionally biased region" description="Low complexity" evidence="5">
    <location>
        <begin position="170"/>
        <end position="183"/>
    </location>
</feature>
<name>A0A0L0SJR2_ALLM3</name>
<dbReference type="GO" id="GO:0000712">
    <property type="term" value="P:resolution of meiotic recombination intermediates"/>
    <property type="evidence" value="ECO:0007669"/>
    <property type="project" value="TreeGrafter"/>
</dbReference>
<dbReference type="InterPro" id="IPR009072">
    <property type="entry name" value="Histone-fold"/>
</dbReference>
<gene>
    <name evidence="6" type="ORF">AMAG_07837</name>
</gene>
<dbReference type="AlphaFoldDB" id="A0A0L0SJR2"/>